<dbReference type="SUPFAM" id="SSF52540">
    <property type="entry name" value="P-loop containing nucleoside triphosphate hydrolases"/>
    <property type="match status" value="1"/>
</dbReference>
<dbReference type="Gene3D" id="3.40.50.300">
    <property type="entry name" value="P-loop containing nucleotide triphosphate hydrolases"/>
    <property type="match status" value="1"/>
</dbReference>
<dbReference type="EMBL" id="MN740350">
    <property type="protein sequence ID" value="QHU01783.1"/>
    <property type="molecule type" value="Genomic_DNA"/>
</dbReference>
<dbReference type="PANTHER" id="PTHR12083">
    <property type="entry name" value="BIFUNCTIONAL POLYNUCLEOTIDE PHOSPHATASE/KINASE"/>
    <property type="match status" value="1"/>
</dbReference>
<dbReference type="NCBIfam" id="TIGR01662">
    <property type="entry name" value="HAD-SF-IIIA"/>
    <property type="match status" value="1"/>
</dbReference>
<dbReference type="Pfam" id="PF08645">
    <property type="entry name" value="PNK3P"/>
    <property type="match status" value="1"/>
</dbReference>
<dbReference type="NCBIfam" id="TIGR01664">
    <property type="entry name" value="DNA-3'-Pase"/>
    <property type="match status" value="1"/>
</dbReference>
<dbReference type="InterPro" id="IPR036412">
    <property type="entry name" value="HAD-like_sf"/>
</dbReference>
<name>A0A6C0J930_9ZZZZ</name>
<sequence length="349" mass="40685">MTWFEEDDIIYGKFNNYKGKHKYAYGFDLDHTIIKPKSGKTFSKDIKDWKFNYDNIVKRLKEINKEYNIVIFTNQKHKTKEYLHAKFADIAEKISIPICFFACVGDSINRKPRLGMLKKFETFGSVLKIYCGDASGRVYSKNKKDFSAADITFAMNANVHFSTPENTFLNEPSSHKIIFPFKPKEELCNYKKLIFPKSMIIMTGSPGSGKSTFVKKWVKHDVIFSNDISGNKKKTLKALNIFLENYNNEIIVIDNTHPLKIDRKTLIDIAKNKQMKTVCIFMDANKEHVKHNLLYRTITSTKHIPFMAANIFFKKLEIPDKSEGFDQMKHVKFCSQSKDKLYYTYLLDK</sequence>
<dbReference type="AlphaFoldDB" id="A0A6C0J930"/>
<dbReference type="InterPro" id="IPR023214">
    <property type="entry name" value="HAD_sf"/>
</dbReference>
<dbReference type="GO" id="GO:0046403">
    <property type="term" value="F:polynucleotide 3'-phosphatase activity"/>
    <property type="evidence" value="ECO:0007669"/>
    <property type="project" value="TreeGrafter"/>
</dbReference>
<evidence type="ECO:0000313" key="1">
    <source>
        <dbReference type="EMBL" id="QHU01783.1"/>
    </source>
</evidence>
<dbReference type="Gene3D" id="3.40.50.1000">
    <property type="entry name" value="HAD superfamily/HAD-like"/>
    <property type="match status" value="1"/>
</dbReference>
<dbReference type="GO" id="GO:0003690">
    <property type="term" value="F:double-stranded DNA binding"/>
    <property type="evidence" value="ECO:0007669"/>
    <property type="project" value="TreeGrafter"/>
</dbReference>
<dbReference type="InterPro" id="IPR013954">
    <property type="entry name" value="PNK3P"/>
</dbReference>
<dbReference type="PANTHER" id="PTHR12083:SF9">
    <property type="entry name" value="BIFUNCTIONAL POLYNUCLEOTIDE PHOSPHATASE_KINASE"/>
    <property type="match status" value="1"/>
</dbReference>
<dbReference type="InterPro" id="IPR006549">
    <property type="entry name" value="HAD-SF_hydro_IIIA"/>
</dbReference>
<accession>A0A6C0J930</accession>
<organism evidence="1">
    <name type="scientific">viral metagenome</name>
    <dbReference type="NCBI Taxonomy" id="1070528"/>
    <lineage>
        <taxon>unclassified sequences</taxon>
        <taxon>metagenomes</taxon>
        <taxon>organismal metagenomes</taxon>
    </lineage>
</organism>
<dbReference type="SUPFAM" id="SSF56784">
    <property type="entry name" value="HAD-like"/>
    <property type="match status" value="1"/>
</dbReference>
<evidence type="ECO:0008006" key="2">
    <source>
        <dbReference type="Google" id="ProtNLM"/>
    </source>
</evidence>
<dbReference type="GO" id="GO:0046404">
    <property type="term" value="F:ATP-dependent polydeoxyribonucleotide 5'-hydroxyl-kinase activity"/>
    <property type="evidence" value="ECO:0007669"/>
    <property type="project" value="TreeGrafter"/>
</dbReference>
<reference evidence="1" key="1">
    <citation type="journal article" date="2020" name="Nature">
        <title>Giant virus diversity and host interactions through global metagenomics.</title>
        <authorList>
            <person name="Schulz F."/>
            <person name="Roux S."/>
            <person name="Paez-Espino D."/>
            <person name="Jungbluth S."/>
            <person name="Walsh D.A."/>
            <person name="Denef V.J."/>
            <person name="McMahon K.D."/>
            <person name="Konstantinidis K.T."/>
            <person name="Eloe-Fadrosh E.A."/>
            <person name="Kyrpides N.C."/>
            <person name="Woyke T."/>
        </authorList>
    </citation>
    <scope>NUCLEOTIDE SEQUENCE</scope>
    <source>
        <strain evidence="1">GVMAG-M-3300025880-56</strain>
    </source>
</reference>
<dbReference type="GO" id="GO:0006281">
    <property type="term" value="P:DNA repair"/>
    <property type="evidence" value="ECO:0007669"/>
    <property type="project" value="TreeGrafter"/>
</dbReference>
<dbReference type="InterPro" id="IPR006551">
    <property type="entry name" value="Polynucleotide_phosphatase"/>
</dbReference>
<protein>
    <recommendedName>
        <fullName evidence="2">DNA 3'-phosphatase</fullName>
    </recommendedName>
</protein>
<proteinExistence type="predicted"/>
<dbReference type="InterPro" id="IPR027417">
    <property type="entry name" value="P-loop_NTPase"/>
</dbReference>